<keyword evidence="3" id="KW-1185">Reference proteome</keyword>
<evidence type="ECO:0000313" key="2">
    <source>
        <dbReference type="EMBL" id="QRD00706.1"/>
    </source>
</evidence>
<feature type="compositionally biased region" description="Polar residues" evidence="1">
    <location>
        <begin position="1"/>
        <end position="13"/>
    </location>
</feature>
<organism evidence="2 3">
    <name type="scientific">Phaeosphaeria nodorum (strain SN15 / ATCC MYA-4574 / FGSC 10173)</name>
    <name type="common">Glume blotch fungus</name>
    <name type="synonym">Parastagonospora nodorum</name>
    <dbReference type="NCBI Taxonomy" id="321614"/>
    <lineage>
        <taxon>Eukaryota</taxon>
        <taxon>Fungi</taxon>
        <taxon>Dikarya</taxon>
        <taxon>Ascomycota</taxon>
        <taxon>Pezizomycotina</taxon>
        <taxon>Dothideomycetes</taxon>
        <taxon>Pleosporomycetidae</taxon>
        <taxon>Pleosporales</taxon>
        <taxon>Pleosporineae</taxon>
        <taxon>Phaeosphaeriaceae</taxon>
        <taxon>Parastagonospora</taxon>
    </lineage>
</organism>
<protein>
    <submittedName>
        <fullName evidence="2">Uncharacterized protein</fullName>
    </submittedName>
</protein>
<proteinExistence type="predicted"/>
<evidence type="ECO:0000313" key="3">
    <source>
        <dbReference type="Proteomes" id="UP000663193"/>
    </source>
</evidence>
<evidence type="ECO:0000256" key="1">
    <source>
        <dbReference type="SAM" id="MobiDB-lite"/>
    </source>
</evidence>
<sequence length="64" mass="6908">MLKTATSGHQSLSIPEKMSEGKTTVCDKSGIEFGKYPGKDAGAQHSLGEANIRTRRRAKLEVTC</sequence>
<reference evidence="3" key="1">
    <citation type="journal article" date="2021" name="BMC Genomics">
        <title>Chromosome-level genome assembly and manually-curated proteome of model necrotroph Parastagonospora nodorum Sn15 reveals a genome-wide trove of candidate effector homologs, and redundancy of virulence-related functions within an accessory chromosome.</title>
        <authorList>
            <person name="Bertazzoni S."/>
            <person name="Jones D.A.B."/>
            <person name="Phan H.T."/>
            <person name="Tan K.-C."/>
            <person name="Hane J.K."/>
        </authorList>
    </citation>
    <scope>NUCLEOTIDE SEQUENCE [LARGE SCALE GENOMIC DNA]</scope>
    <source>
        <strain evidence="3">SN15 / ATCC MYA-4574 / FGSC 10173)</strain>
    </source>
</reference>
<dbReference type="AlphaFoldDB" id="A0A7U2F8I5"/>
<gene>
    <name evidence="2" type="ORF">JI435_415660</name>
</gene>
<dbReference type="VEuPathDB" id="FungiDB:JI435_415660"/>
<name>A0A7U2F8I5_PHANO</name>
<accession>A0A7U2F8I5</accession>
<dbReference type="EMBL" id="CP069033">
    <property type="protein sequence ID" value="QRD00706.1"/>
    <property type="molecule type" value="Genomic_DNA"/>
</dbReference>
<feature type="region of interest" description="Disordered" evidence="1">
    <location>
        <begin position="1"/>
        <end position="23"/>
    </location>
</feature>
<dbReference type="Proteomes" id="UP000663193">
    <property type="component" value="Chromosome 11"/>
</dbReference>